<reference evidence="3 4" key="1">
    <citation type="submission" date="2019-04" db="EMBL/GenBank/DDBJ databases">
        <title>Fungal friends and foes A comparative genomics study of 23 Aspergillus species from section Flavi.</title>
        <authorList>
            <consortium name="DOE Joint Genome Institute"/>
            <person name="Kjaerbolling I."/>
            <person name="Vesth T.C."/>
            <person name="Frisvad J.C."/>
            <person name="Nybo J.L."/>
            <person name="Theobald S."/>
            <person name="Kildgaard S."/>
            <person name="Petersen T.I."/>
            <person name="Kuo A."/>
            <person name="Sato A."/>
            <person name="Lyhne E.K."/>
            <person name="Kogle M.E."/>
            <person name="Wiebenga A."/>
            <person name="Kun R.S."/>
            <person name="Lubbers R.J."/>
            <person name="Makela M.R."/>
            <person name="Barry K."/>
            <person name="Chovatia M."/>
            <person name="Clum A."/>
            <person name="Daum C."/>
            <person name="Haridas S."/>
            <person name="He G."/>
            <person name="LaButti K."/>
            <person name="Lipzen A."/>
            <person name="Mondo S."/>
            <person name="Pangilinan J."/>
            <person name="Riley R."/>
            <person name="Salamov A."/>
            <person name="Simmons B.A."/>
            <person name="Magnuson J.K."/>
            <person name="Henrissat B."/>
            <person name="Mortensen U.H."/>
            <person name="Larsen T.O."/>
            <person name="De vries R.P."/>
            <person name="Grigoriev I.V."/>
            <person name="Machida M."/>
            <person name="Baker S.E."/>
            <person name="Andersen M.R."/>
        </authorList>
    </citation>
    <scope>NUCLEOTIDE SEQUENCE [LARGE SCALE GENOMIC DNA]</scope>
    <source>
        <strain evidence="3 4">CBS 126849</strain>
    </source>
</reference>
<evidence type="ECO:0000256" key="1">
    <source>
        <dbReference type="SAM" id="MobiDB-lite"/>
    </source>
</evidence>
<evidence type="ECO:0000313" key="3">
    <source>
        <dbReference type="EMBL" id="KAB8225374.1"/>
    </source>
</evidence>
<dbReference type="AlphaFoldDB" id="A0A5N6F9F9"/>
<proteinExistence type="predicted"/>
<feature type="region of interest" description="Disordered" evidence="1">
    <location>
        <begin position="50"/>
        <end position="71"/>
    </location>
</feature>
<keyword evidence="4" id="KW-1185">Reference proteome</keyword>
<evidence type="ECO:0000313" key="4">
    <source>
        <dbReference type="Proteomes" id="UP000326799"/>
    </source>
</evidence>
<feature type="chain" id="PRO_5024791698" description="Secreted protein" evidence="2">
    <location>
        <begin position="24"/>
        <end position="71"/>
    </location>
</feature>
<accession>A0A5N6F9F9</accession>
<sequence length="71" mass="7943">MHITWNFSVASILPVLPSLPTECAWWSTCFIAIDRVHTFLASRVHCHSRNPPTIVGVERSGQKKKNDGKLG</sequence>
<dbReference type="EMBL" id="ML733395">
    <property type="protein sequence ID" value="KAB8225374.1"/>
    <property type="molecule type" value="Genomic_DNA"/>
</dbReference>
<keyword evidence="2" id="KW-0732">Signal</keyword>
<feature type="signal peptide" evidence="2">
    <location>
        <begin position="1"/>
        <end position="23"/>
    </location>
</feature>
<dbReference type="Proteomes" id="UP000326799">
    <property type="component" value="Unassembled WGS sequence"/>
</dbReference>
<feature type="compositionally biased region" description="Basic and acidic residues" evidence="1">
    <location>
        <begin position="60"/>
        <end position="71"/>
    </location>
</feature>
<organism evidence="3 4">
    <name type="scientific">Aspergillus novoparasiticus</name>
    <dbReference type="NCBI Taxonomy" id="986946"/>
    <lineage>
        <taxon>Eukaryota</taxon>
        <taxon>Fungi</taxon>
        <taxon>Dikarya</taxon>
        <taxon>Ascomycota</taxon>
        <taxon>Pezizomycotina</taxon>
        <taxon>Eurotiomycetes</taxon>
        <taxon>Eurotiomycetidae</taxon>
        <taxon>Eurotiales</taxon>
        <taxon>Aspergillaceae</taxon>
        <taxon>Aspergillus</taxon>
        <taxon>Aspergillus subgen. Circumdati</taxon>
    </lineage>
</organism>
<name>A0A5N6F9F9_9EURO</name>
<protein>
    <recommendedName>
        <fullName evidence="5">Secreted protein</fullName>
    </recommendedName>
</protein>
<gene>
    <name evidence="3" type="ORF">BDV33DRAFT_112334</name>
</gene>
<evidence type="ECO:0000256" key="2">
    <source>
        <dbReference type="SAM" id="SignalP"/>
    </source>
</evidence>
<evidence type="ECO:0008006" key="5">
    <source>
        <dbReference type="Google" id="ProtNLM"/>
    </source>
</evidence>